<sequence>MSILPNAGMAAPVPDTFNFSVQTTVPPPKDLTGRSLRMRNQHNVTTEKFNEDDMADMIGSEIYCRDVGPLPVFICQQVEHLWRKRAENTEADKVDKERTKGRVLQGAMIFSTPIVGVAGQAATVLMPNVVLQSMLDKLYVPLHWFTDDHLHFIQHRLHKVIQPEDALNTEKVVVFDMLKMPGWGSDKSSTCLSPLKWQQAAKNLHVGLVTLSEDVSTNPTKANFGAEFGKHQGFFLVYPKFEENYVDWYDFEREARHEILQGFLFNGDYYSCQVDGRLYAKQAVALHHTTSYNLKCSWEHNLETPSQHLKAPRQSTSNSPLSFQGDISSPQEESSSFRNGFGSGCGPMCIVCDGTHRLKHHPAAVTSFPDGVACFALPCHGGELWTVKPFKGPRSKHICVELNLPNGCS</sequence>
<dbReference type="AlphaFoldDB" id="A0AAD7ABZ5"/>
<evidence type="ECO:0000313" key="2">
    <source>
        <dbReference type="EMBL" id="KAJ7354506.1"/>
    </source>
</evidence>
<protein>
    <submittedName>
        <fullName evidence="2">Uncharacterized protein</fullName>
    </submittedName>
</protein>
<name>A0AAD7ABZ5_9AGAR</name>
<proteinExistence type="predicted"/>
<dbReference type="Proteomes" id="UP001218218">
    <property type="component" value="Unassembled WGS sequence"/>
</dbReference>
<organism evidence="2 3">
    <name type="scientific">Mycena albidolilacea</name>
    <dbReference type="NCBI Taxonomy" id="1033008"/>
    <lineage>
        <taxon>Eukaryota</taxon>
        <taxon>Fungi</taxon>
        <taxon>Dikarya</taxon>
        <taxon>Basidiomycota</taxon>
        <taxon>Agaricomycotina</taxon>
        <taxon>Agaricomycetes</taxon>
        <taxon>Agaricomycetidae</taxon>
        <taxon>Agaricales</taxon>
        <taxon>Marasmiineae</taxon>
        <taxon>Mycenaceae</taxon>
        <taxon>Mycena</taxon>
    </lineage>
</organism>
<keyword evidence="3" id="KW-1185">Reference proteome</keyword>
<evidence type="ECO:0000313" key="3">
    <source>
        <dbReference type="Proteomes" id="UP001218218"/>
    </source>
</evidence>
<evidence type="ECO:0000256" key="1">
    <source>
        <dbReference type="SAM" id="MobiDB-lite"/>
    </source>
</evidence>
<dbReference type="EMBL" id="JARIHO010000010">
    <property type="protein sequence ID" value="KAJ7354506.1"/>
    <property type="molecule type" value="Genomic_DNA"/>
</dbReference>
<feature type="region of interest" description="Disordered" evidence="1">
    <location>
        <begin position="307"/>
        <end position="336"/>
    </location>
</feature>
<gene>
    <name evidence="2" type="ORF">DFH08DRAFT_804406</name>
</gene>
<comment type="caution">
    <text evidence="2">The sequence shown here is derived from an EMBL/GenBank/DDBJ whole genome shotgun (WGS) entry which is preliminary data.</text>
</comment>
<reference evidence="2" key="1">
    <citation type="submission" date="2023-03" db="EMBL/GenBank/DDBJ databases">
        <title>Massive genome expansion in bonnet fungi (Mycena s.s.) driven by repeated elements and novel gene families across ecological guilds.</title>
        <authorList>
            <consortium name="Lawrence Berkeley National Laboratory"/>
            <person name="Harder C.B."/>
            <person name="Miyauchi S."/>
            <person name="Viragh M."/>
            <person name="Kuo A."/>
            <person name="Thoen E."/>
            <person name="Andreopoulos B."/>
            <person name="Lu D."/>
            <person name="Skrede I."/>
            <person name="Drula E."/>
            <person name="Henrissat B."/>
            <person name="Morin E."/>
            <person name="Kohler A."/>
            <person name="Barry K."/>
            <person name="LaButti K."/>
            <person name="Morin E."/>
            <person name="Salamov A."/>
            <person name="Lipzen A."/>
            <person name="Mereny Z."/>
            <person name="Hegedus B."/>
            <person name="Baldrian P."/>
            <person name="Stursova M."/>
            <person name="Weitz H."/>
            <person name="Taylor A."/>
            <person name="Grigoriev I.V."/>
            <person name="Nagy L.G."/>
            <person name="Martin F."/>
            <person name="Kauserud H."/>
        </authorList>
    </citation>
    <scope>NUCLEOTIDE SEQUENCE</scope>
    <source>
        <strain evidence="2">CBHHK002</strain>
    </source>
</reference>
<accession>A0AAD7ABZ5</accession>